<comment type="caution">
    <text evidence="3">The sequence shown here is derived from an EMBL/GenBank/DDBJ whole genome shotgun (WGS) entry which is preliminary data.</text>
</comment>
<gene>
    <name evidence="3" type="ORF">A9R00_05610</name>
</gene>
<evidence type="ECO:0000259" key="2">
    <source>
        <dbReference type="PROSITE" id="PS50931"/>
    </source>
</evidence>
<comment type="similarity">
    <text evidence="1">Belongs to the LysR transcriptional regulatory family.</text>
</comment>
<dbReference type="GO" id="GO:0003700">
    <property type="term" value="F:DNA-binding transcription factor activity"/>
    <property type="evidence" value="ECO:0007669"/>
    <property type="project" value="InterPro"/>
</dbReference>
<feature type="domain" description="HTH lysR-type" evidence="2">
    <location>
        <begin position="2"/>
        <end position="59"/>
    </location>
</feature>
<dbReference type="PROSITE" id="PS50931">
    <property type="entry name" value="HTH_LYSR"/>
    <property type="match status" value="1"/>
</dbReference>
<sequence length="122" mass="13901">MLNWDDLKFFLAVSRAGSVRAAAEELKVNHATVSRRINSFEGSLGQRLFERTSQGYVRTRLGDEVFNEAAYLEERLSNVERRIMGNDEQLSGDIRVTMPDLIAEELLLEGCALFCKQYPQVE</sequence>
<dbReference type="AlphaFoldDB" id="A0A1Y5HT62"/>
<dbReference type="Pfam" id="PF00126">
    <property type="entry name" value="HTH_1"/>
    <property type="match status" value="1"/>
</dbReference>
<dbReference type="Proteomes" id="UP000227088">
    <property type="component" value="Unassembled WGS sequence"/>
</dbReference>
<dbReference type="PANTHER" id="PTHR30537:SF3">
    <property type="entry name" value="TRANSCRIPTIONAL REGULATORY PROTEIN"/>
    <property type="match status" value="1"/>
</dbReference>
<feature type="non-terminal residue" evidence="3">
    <location>
        <position position="122"/>
    </location>
</feature>
<proteinExistence type="inferred from homology"/>
<dbReference type="InterPro" id="IPR058163">
    <property type="entry name" value="LysR-type_TF_proteobact-type"/>
</dbReference>
<dbReference type="EMBL" id="MABE01000323">
    <property type="protein sequence ID" value="OUS40508.1"/>
    <property type="molecule type" value="Genomic_DNA"/>
</dbReference>
<organism evidence="3 4">
    <name type="scientific">Oleispira antarctica</name>
    <dbReference type="NCBI Taxonomy" id="188908"/>
    <lineage>
        <taxon>Bacteria</taxon>
        <taxon>Pseudomonadati</taxon>
        <taxon>Pseudomonadota</taxon>
        <taxon>Gammaproteobacteria</taxon>
        <taxon>Oceanospirillales</taxon>
        <taxon>Oceanospirillaceae</taxon>
        <taxon>Oleispira</taxon>
    </lineage>
</organism>
<dbReference type="GO" id="GO:0043565">
    <property type="term" value="F:sequence-specific DNA binding"/>
    <property type="evidence" value="ECO:0007669"/>
    <property type="project" value="TreeGrafter"/>
</dbReference>
<dbReference type="InterPro" id="IPR036390">
    <property type="entry name" value="WH_DNA-bd_sf"/>
</dbReference>
<evidence type="ECO:0000313" key="3">
    <source>
        <dbReference type="EMBL" id="OUS40508.1"/>
    </source>
</evidence>
<evidence type="ECO:0000256" key="1">
    <source>
        <dbReference type="ARBA" id="ARBA00009437"/>
    </source>
</evidence>
<dbReference type="InterPro" id="IPR036388">
    <property type="entry name" value="WH-like_DNA-bd_sf"/>
</dbReference>
<accession>A0A1Y5HT62</accession>
<dbReference type="GO" id="GO:0006351">
    <property type="term" value="P:DNA-templated transcription"/>
    <property type="evidence" value="ECO:0007669"/>
    <property type="project" value="TreeGrafter"/>
</dbReference>
<dbReference type="Gene3D" id="1.10.10.10">
    <property type="entry name" value="Winged helix-like DNA-binding domain superfamily/Winged helix DNA-binding domain"/>
    <property type="match status" value="1"/>
</dbReference>
<reference evidence="4" key="1">
    <citation type="journal article" date="2017" name="Proc. Natl. Acad. Sci. U.S.A.">
        <title>Simulation of Deepwater Horizon oil plume reveals substrate specialization within a complex community of hydrocarbon degraders.</title>
        <authorList>
            <person name="Hu P."/>
            <person name="Dubinsky E.A."/>
            <person name="Probst A.J."/>
            <person name="Wang J."/>
            <person name="Sieber C.M.K."/>
            <person name="Tom L.M."/>
            <person name="Gardinali P."/>
            <person name="Banfield J.F."/>
            <person name="Atlas R.M."/>
            <person name="Andersen G.L."/>
        </authorList>
    </citation>
    <scope>NUCLEOTIDE SEQUENCE [LARGE SCALE GENOMIC DNA]</scope>
</reference>
<evidence type="ECO:0000313" key="4">
    <source>
        <dbReference type="Proteomes" id="UP000227088"/>
    </source>
</evidence>
<dbReference type="SUPFAM" id="SSF46785">
    <property type="entry name" value="Winged helix' DNA-binding domain"/>
    <property type="match status" value="1"/>
</dbReference>
<protein>
    <submittedName>
        <fullName evidence="3">LysR family transcriptional regulator</fullName>
    </submittedName>
</protein>
<dbReference type="InterPro" id="IPR000847">
    <property type="entry name" value="LysR_HTH_N"/>
</dbReference>
<dbReference type="PANTHER" id="PTHR30537">
    <property type="entry name" value="HTH-TYPE TRANSCRIPTIONAL REGULATOR"/>
    <property type="match status" value="1"/>
</dbReference>
<name>A0A1Y5HT62_OLEAN</name>